<dbReference type="InterPro" id="IPR036390">
    <property type="entry name" value="WH_DNA-bd_sf"/>
</dbReference>
<dbReference type="InterPro" id="IPR036388">
    <property type="entry name" value="WH-like_DNA-bd_sf"/>
</dbReference>
<gene>
    <name evidence="2" type="ORF">M878_30600</name>
</gene>
<evidence type="ECO:0000256" key="1">
    <source>
        <dbReference type="SAM" id="MobiDB-lite"/>
    </source>
</evidence>
<protein>
    <submittedName>
        <fullName evidence="2">Uncharacterized protein</fullName>
    </submittedName>
</protein>
<dbReference type="Gene3D" id="1.10.10.10">
    <property type="entry name" value="Winged helix-like DNA-binding domain superfamily/Winged helix DNA-binding domain"/>
    <property type="match status" value="1"/>
</dbReference>
<evidence type="ECO:0000313" key="3">
    <source>
        <dbReference type="Proteomes" id="UP000017984"/>
    </source>
</evidence>
<name>V6JZ05_STRRC</name>
<accession>V6JZ05</accession>
<dbReference type="Proteomes" id="UP000017984">
    <property type="component" value="Chromosome"/>
</dbReference>
<sequence length="131" mass="13956">MTVAVRRTRVHQLITDDPTLSARNIAAQVGVSKDTVLRDLDAIRQAQSQTALKPTADEPETAPDAPDAAAGDATGNRLVLIIDEPLRQALAVLRAKVGAPDTPKQNEAAARAAIRALADTVLEAQQYARDR</sequence>
<proteinExistence type="predicted"/>
<reference evidence="2 3" key="1">
    <citation type="journal article" date="2014" name="Genome Announc.">
        <title>Draft Genome Sequence of Streptomyces roseochromogenes subsp. oscitans DS 12.976, Producer of the Aminocoumarin Antibiotic Clorobiocin.</title>
        <authorList>
            <person name="Ruckert C."/>
            <person name="Kalinowski J."/>
            <person name="Heide L."/>
            <person name="Apel A.K."/>
        </authorList>
    </citation>
    <scope>NUCLEOTIDE SEQUENCE [LARGE SCALE GENOMIC DNA]</scope>
    <source>
        <strain evidence="2 3">DS 12.976</strain>
    </source>
</reference>
<dbReference type="HOGENOM" id="CLU_1926437_0_0_11"/>
<evidence type="ECO:0000313" key="2">
    <source>
        <dbReference type="EMBL" id="EST24366.1"/>
    </source>
</evidence>
<dbReference type="EMBL" id="AWQX01000267">
    <property type="protein sequence ID" value="EST24366.1"/>
    <property type="molecule type" value="Genomic_DNA"/>
</dbReference>
<keyword evidence="3" id="KW-1185">Reference proteome</keyword>
<feature type="compositionally biased region" description="Low complexity" evidence="1">
    <location>
        <begin position="62"/>
        <end position="71"/>
    </location>
</feature>
<organism evidence="2 3">
    <name type="scientific">Streptomyces roseochromogenus subsp. oscitans DS 12.976</name>
    <dbReference type="NCBI Taxonomy" id="1352936"/>
    <lineage>
        <taxon>Bacteria</taxon>
        <taxon>Bacillati</taxon>
        <taxon>Actinomycetota</taxon>
        <taxon>Actinomycetes</taxon>
        <taxon>Kitasatosporales</taxon>
        <taxon>Streptomycetaceae</taxon>
        <taxon>Streptomyces</taxon>
    </lineage>
</organism>
<comment type="caution">
    <text evidence="2">The sequence shown here is derived from an EMBL/GenBank/DDBJ whole genome shotgun (WGS) entry which is preliminary data.</text>
</comment>
<dbReference type="STRING" id="1352936.M878_30600"/>
<dbReference type="SUPFAM" id="SSF46785">
    <property type="entry name" value="Winged helix' DNA-binding domain"/>
    <property type="match status" value="1"/>
</dbReference>
<feature type="region of interest" description="Disordered" evidence="1">
    <location>
        <begin position="48"/>
        <end position="71"/>
    </location>
</feature>
<dbReference type="PATRIC" id="fig|1352936.5.peg.6374"/>
<dbReference type="AlphaFoldDB" id="V6JZ05"/>